<sequence length="245" mass="28240">MTYKITIFLRAPIAFQTKKKIQPIHFDGLLTALSVFNNGILDNPIPQEENNIELPIVKVGNEKKIYKASCMKINQSKSKVYRDIWVGSTSWVDFVPFKGTLNSSSGIYRAKAGLLMLLSTPYIEFYFDSNDINAVISLLNNLTHIGSRIAAGYGEIKNIEIKKIKEDYTLIDKNGYVARHIPVSEIKKADPRWNIDYVGYKSPYYFYPFYDMCYVPPIDRYWPYKKPKDIIQEILNNANKKEGII</sequence>
<geneLocation type="plasmid" evidence="1 2">
    <name>pMU3262</name>
</geneLocation>
<evidence type="ECO:0000313" key="1">
    <source>
        <dbReference type="EMBL" id="AFK94276.1"/>
    </source>
</evidence>
<dbReference type="KEGG" id="tsh:Tsac_2729"/>
<gene>
    <name evidence="1" type="ordered locus">Tsac_2729</name>
</gene>
<organism evidence="1 2">
    <name type="scientific">Thermoanaerobacterium saccharolyticum (strain DSM 8691 / JW/SL-YS485)</name>
    <dbReference type="NCBI Taxonomy" id="1094508"/>
    <lineage>
        <taxon>Bacteria</taxon>
        <taxon>Bacillati</taxon>
        <taxon>Bacillota</taxon>
        <taxon>Clostridia</taxon>
        <taxon>Thermoanaerobacterales</taxon>
        <taxon>Thermoanaerobacteraceae</taxon>
        <taxon>Thermoanaerobacterium</taxon>
    </lineage>
</organism>
<dbReference type="BioCyc" id="TSAC1094508:GLMA-2775-MONOMER"/>
<dbReference type="PATRIC" id="fig|1094508.3.peg.2763"/>
<reference evidence="1 2" key="1">
    <citation type="journal article" date="2014" name="Appl. Environ. Microbiol.">
        <title>Profile of Secreted Hydrolases, Associated Proteins, and SlpA in Thermoanaerobacterium saccharolyticum during the Degradation of Hemicellulose.</title>
        <authorList>
            <person name="Currie D.H."/>
            <person name="Guss A.M."/>
            <person name="Herring C.D."/>
            <person name="Giannone R.J."/>
            <person name="Johnson C.M."/>
            <person name="Lankford P.K."/>
            <person name="Brown S.D."/>
            <person name="Hettich R.L."/>
            <person name="Lynd L.R."/>
        </authorList>
    </citation>
    <scope>NUCLEOTIDE SEQUENCE [LARGE SCALE GENOMIC DNA]</scope>
    <source>
        <strain evidence="2">DSM 8691 / JW/SL-YS485</strain>
    </source>
</reference>
<keyword evidence="1" id="KW-0614">Plasmid</keyword>
<dbReference type="RefSeq" id="WP_014759547.1">
    <property type="nucleotide sequence ID" value="NC_017998.1"/>
</dbReference>
<keyword evidence="2" id="KW-1185">Reference proteome</keyword>
<dbReference type="EMBL" id="CP003185">
    <property type="protein sequence ID" value="AFK94276.1"/>
    <property type="molecule type" value="Genomic_DNA"/>
</dbReference>
<accession>I3WBS5</accession>
<protein>
    <submittedName>
        <fullName evidence="1">Uncharacterized protein</fullName>
    </submittedName>
</protein>
<name>I3WBS5_THESW</name>
<dbReference type="AlphaFoldDB" id="I3WBS5"/>
<dbReference type="Proteomes" id="UP000006178">
    <property type="component" value="Plasmid pMU3262"/>
</dbReference>
<proteinExistence type="predicted"/>
<evidence type="ECO:0000313" key="2">
    <source>
        <dbReference type="Proteomes" id="UP000006178"/>
    </source>
</evidence>